<feature type="signal peptide" evidence="2">
    <location>
        <begin position="1"/>
        <end position="26"/>
    </location>
</feature>
<dbReference type="InterPro" id="IPR051465">
    <property type="entry name" value="Cell_Envelope_Struct_Comp"/>
</dbReference>
<accession>A0A1E5LGZ2</accession>
<evidence type="ECO:0000313" key="4">
    <source>
        <dbReference type="EMBL" id="OEH93345.1"/>
    </source>
</evidence>
<dbReference type="PANTHER" id="PTHR43308">
    <property type="entry name" value="OUTER MEMBRANE PROTEIN ALPHA-RELATED"/>
    <property type="match status" value="1"/>
</dbReference>
<dbReference type="Proteomes" id="UP000095209">
    <property type="component" value="Unassembled WGS sequence"/>
</dbReference>
<dbReference type="RefSeq" id="WP_069716687.1">
    <property type="nucleotide sequence ID" value="NZ_MJEH01000013.1"/>
</dbReference>
<dbReference type="Pfam" id="PF13205">
    <property type="entry name" value="Big_5"/>
    <property type="match status" value="1"/>
</dbReference>
<feature type="chain" id="PRO_5009180983" description="SLH domain-containing protein" evidence="2">
    <location>
        <begin position="27"/>
        <end position="1059"/>
    </location>
</feature>
<dbReference type="AlphaFoldDB" id="A0A1E5LGZ2"/>
<feature type="domain" description="SLH" evidence="3">
    <location>
        <begin position="25"/>
        <end position="88"/>
    </location>
</feature>
<dbReference type="PROSITE" id="PS51272">
    <property type="entry name" value="SLH"/>
    <property type="match status" value="3"/>
</dbReference>
<dbReference type="OrthoDB" id="2753303at2"/>
<evidence type="ECO:0000259" key="3">
    <source>
        <dbReference type="PROSITE" id="PS51272"/>
    </source>
</evidence>
<dbReference type="PANTHER" id="PTHR43308:SF5">
    <property type="entry name" value="S-LAYER PROTEIN _ PEPTIDOGLYCAN ENDO-BETA-N-ACETYLGLUCOSAMINIDASE"/>
    <property type="match status" value="1"/>
</dbReference>
<evidence type="ECO:0000256" key="1">
    <source>
        <dbReference type="ARBA" id="ARBA00022729"/>
    </source>
</evidence>
<dbReference type="Gene3D" id="2.60.40.1220">
    <property type="match status" value="2"/>
</dbReference>
<organism evidence="4 5">
    <name type="scientific">Bacillus solimangrovi</name>
    <dbReference type="NCBI Taxonomy" id="1305675"/>
    <lineage>
        <taxon>Bacteria</taxon>
        <taxon>Bacillati</taxon>
        <taxon>Bacillota</taxon>
        <taxon>Bacilli</taxon>
        <taxon>Bacillales</taxon>
        <taxon>Bacillaceae</taxon>
        <taxon>Bacillus</taxon>
    </lineage>
</organism>
<reference evidence="4 5" key="1">
    <citation type="submission" date="2016-08" db="EMBL/GenBank/DDBJ databases">
        <title>Genome of Bacillus solimangrovi GH2-4.</title>
        <authorList>
            <person name="Lim S."/>
            <person name="Kim B.-C."/>
        </authorList>
    </citation>
    <scope>NUCLEOTIDE SEQUENCE [LARGE SCALE GENOMIC DNA]</scope>
    <source>
        <strain evidence="4 5">GH2-4</strain>
    </source>
</reference>
<dbReference type="EMBL" id="MJEH01000013">
    <property type="protein sequence ID" value="OEH93345.1"/>
    <property type="molecule type" value="Genomic_DNA"/>
</dbReference>
<keyword evidence="5" id="KW-1185">Reference proteome</keyword>
<proteinExistence type="predicted"/>
<dbReference type="InterPro" id="IPR032812">
    <property type="entry name" value="SbsA_Ig"/>
</dbReference>
<protein>
    <recommendedName>
        <fullName evidence="3">SLH domain-containing protein</fullName>
    </recommendedName>
</protein>
<gene>
    <name evidence="4" type="ORF">BFG57_12545</name>
</gene>
<feature type="domain" description="SLH" evidence="3">
    <location>
        <begin position="89"/>
        <end position="149"/>
    </location>
</feature>
<dbReference type="Pfam" id="PF00395">
    <property type="entry name" value="SLH"/>
    <property type="match status" value="3"/>
</dbReference>
<dbReference type="STRING" id="1305675.BFG57_12545"/>
<evidence type="ECO:0000256" key="2">
    <source>
        <dbReference type="SAM" id="SignalP"/>
    </source>
</evidence>
<keyword evidence="1 2" id="KW-0732">Signal</keyword>
<evidence type="ECO:0000313" key="5">
    <source>
        <dbReference type="Proteomes" id="UP000095209"/>
    </source>
</evidence>
<dbReference type="Pfam" id="PF07532">
    <property type="entry name" value="Big_4"/>
    <property type="match status" value="1"/>
</dbReference>
<feature type="domain" description="SLH" evidence="3">
    <location>
        <begin position="150"/>
        <end position="213"/>
    </location>
</feature>
<comment type="caution">
    <text evidence="4">The sequence shown here is derived from an EMBL/GenBank/DDBJ whole genome shotgun (WGS) entry which is preliminary data.</text>
</comment>
<dbReference type="InterPro" id="IPR014755">
    <property type="entry name" value="Cu-Rt/internalin_Ig-like"/>
</dbReference>
<name>A0A1E5LGZ2_9BACI</name>
<dbReference type="InterPro" id="IPR001119">
    <property type="entry name" value="SLH_dom"/>
</dbReference>
<sequence length="1059" mass="119354">MSYKKFLATATVSAVAVTTAVSSASASYFPDVSDSSVYSKPIESLVDSGVITGYPDGTFQPNKTLIREHAAIMFVRALKLDVPVDAVERLEVYSDVNAQTKNADKVAALLGAGIVKGDEGTFSPNQDLTREIMATWLVRAFDLKEISSVKVPLTDLKTASNEHRKNIEILYQNGITTGNTDGTYAPKKGVTRAQFATFFYRAFNQAESGVSNVERLDDLVVGIGGKVNLSKKVEVTYKDGKKKEVNVKWDNTSIDTSKEGKYEITGTVDGIVEKAYLTVYVEEVDLKIEDVEALNLKQIELTFNHTRFEGGHPENLSYYTLRESDDDEIELLDATLEDNKLILTLKEATQGKFELVVDKAITGDEEDFDIRLKDTTPPEVISAKAIAEDIVQVEFSEAMDFKTENGEEVTNRDIEDSIELEKGPRVKEMTVYEHGKVVNIKFSDELVDKKEYKLELTDDLRDYFGFKLEEKKFEFDVKYDKNDPELVEVKNVYPNKVTLVFDKDIKLADSRHVEGYFHHTNGGIDADKVTLQNRNEVVITFEEDEPIPAKGELIIDSRAIEDLWGNENKTIRKDIDLKDDKTAPTIKSVKMLDEDDANSSYVQFEVTFDEPVKQELAEDKRLYELVDKDGEDIYVKGVDVIDSTEGFTVLLTIDKRYGEFNNGTYTIVIDDMEDLYENESKQLSIEVKAGSVEAPSEFKGSLIWDKDEEEIILVIDYGREMETKGEYSVSSLDKYELTVDDQTYLLSSLEDEDELEVDLNTYNDGEKVEIVFSKDDDLEGAIETFFEDLKDAAEDKDLDDVELLIGRVSDAEGNKTTSFLNEVTLDSTSTFGVKDDKVTLVDDDTLEFELTDVVYDFDDDDFIVFADDNRNGKYSKSESLDIDDIELDDDDKTVIIKLDEPLDSDGSYGNDKVYITTESTTHTRNRFGQKLKFSNLEVSDSVGPTVKEKDDDEQVFVHEAIGESDKAVISIEFTDDIDPKTVTRLSFDVGDGRFDILSAYVDDETVYLVVDLDRYEVEDLVGEYIEQKAPIADTNDNVVEDLDLKVIDEEDKLDIDDLD</sequence>
<dbReference type="InterPro" id="IPR011081">
    <property type="entry name" value="Big_4"/>
</dbReference>